<evidence type="ECO:0000256" key="6">
    <source>
        <dbReference type="ARBA" id="ARBA00023136"/>
    </source>
</evidence>
<dbReference type="SMART" id="SM01117">
    <property type="entry name" value="Cyt-b5"/>
    <property type="match status" value="1"/>
</dbReference>
<comment type="caution">
    <text evidence="10">The sequence shown here is derived from an EMBL/GenBank/DDBJ whole genome shotgun (WGS) entry which is preliminary data.</text>
</comment>
<dbReference type="PANTHER" id="PTHR19359:SF14">
    <property type="entry name" value="CYTOCHROME B5 A"/>
    <property type="match status" value="1"/>
</dbReference>
<dbReference type="PROSITE" id="PS00191">
    <property type="entry name" value="CYTOCHROME_B5_1"/>
    <property type="match status" value="1"/>
</dbReference>
<comment type="similarity">
    <text evidence="7 8">Belongs to the cytochrome b5 family.</text>
</comment>
<evidence type="ECO:0000256" key="5">
    <source>
        <dbReference type="ARBA" id="ARBA00023004"/>
    </source>
</evidence>
<dbReference type="EMBL" id="BLLK01000062">
    <property type="protein sequence ID" value="GFH58639.1"/>
    <property type="molecule type" value="Genomic_DNA"/>
</dbReference>
<evidence type="ECO:0000256" key="7">
    <source>
        <dbReference type="ARBA" id="ARBA00038168"/>
    </source>
</evidence>
<dbReference type="AlphaFoldDB" id="A0AAD3HCY6"/>
<feature type="transmembrane region" description="Helical" evidence="8">
    <location>
        <begin position="126"/>
        <end position="143"/>
    </location>
</feature>
<accession>A0AAD3HCY6</accession>
<dbReference type="Gene3D" id="3.10.120.10">
    <property type="entry name" value="Cytochrome b5-like heme/steroid binding domain"/>
    <property type="match status" value="1"/>
</dbReference>
<gene>
    <name evidence="10" type="ORF">CTEN210_15115</name>
</gene>
<proteinExistence type="inferred from homology"/>
<evidence type="ECO:0000259" key="9">
    <source>
        <dbReference type="PROSITE" id="PS50255"/>
    </source>
</evidence>
<dbReference type="InterPro" id="IPR018506">
    <property type="entry name" value="Cyt_B5_heme-BS"/>
</dbReference>
<keyword evidence="3 8" id="KW-0812">Transmembrane</keyword>
<keyword evidence="6 8" id="KW-0472">Membrane</keyword>
<evidence type="ECO:0000256" key="1">
    <source>
        <dbReference type="ARBA" id="ARBA00004370"/>
    </source>
</evidence>
<keyword evidence="4 8" id="KW-0479">Metal-binding</keyword>
<dbReference type="FunFam" id="3.10.120.10:FF:000002">
    <property type="entry name" value="Cytochrome b5 type B"/>
    <property type="match status" value="1"/>
</dbReference>
<dbReference type="PANTHER" id="PTHR19359">
    <property type="entry name" value="CYTOCHROME B5"/>
    <property type="match status" value="1"/>
</dbReference>
<keyword evidence="5 8" id="KW-0408">Iron</keyword>
<protein>
    <recommendedName>
        <fullName evidence="9">Cytochrome b5 heme-binding domain-containing protein</fullName>
    </recommendedName>
</protein>
<organism evidence="10 11">
    <name type="scientific">Chaetoceros tenuissimus</name>
    <dbReference type="NCBI Taxonomy" id="426638"/>
    <lineage>
        <taxon>Eukaryota</taxon>
        <taxon>Sar</taxon>
        <taxon>Stramenopiles</taxon>
        <taxon>Ochrophyta</taxon>
        <taxon>Bacillariophyta</taxon>
        <taxon>Coscinodiscophyceae</taxon>
        <taxon>Chaetocerotophycidae</taxon>
        <taxon>Chaetocerotales</taxon>
        <taxon>Chaetocerotaceae</taxon>
        <taxon>Chaetoceros</taxon>
    </lineage>
</organism>
<dbReference type="SUPFAM" id="SSF55856">
    <property type="entry name" value="Cytochrome b5-like heme/steroid binding domain"/>
    <property type="match status" value="1"/>
</dbReference>
<evidence type="ECO:0000256" key="4">
    <source>
        <dbReference type="ARBA" id="ARBA00022723"/>
    </source>
</evidence>
<dbReference type="GO" id="GO:0046872">
    <property type="term" value="F:metal ion binding"/>
    <property type="evidence" value="ECO:0007669"/>
    <property type="project" value="UniProtKB-UniRule"/>
</dbReference>
<dbReference type="Pfam" id="PF00173">
    <property type="entry name" value="Cyt-b5"/>
    <property type="match status" value="1"/>
</dbReference>
<name>A0AAD3HCY6_9STRA</name>
<dbReference type="GO" id="GO:0020037">
    <property type="term" value="F:heme binding"/>
    <property type="evidence" value="ECO:0007669"/>
    <property type="project" value="UniProtKB-UniRule"/>
</dbReference>
<dbReference type="PROSITE" id="PS50255">
    <property type="entry name" value="CYTOCHROME_B5_2"/>
    <property type="match status" value="1"/>
</dbReference>
<dbReference type="InterPro" id="IPR036400">
    <property type="entry name" value="Cyt_B5-like_heme/steroid_sf"/>
</dbReference>
<evidence type="ECO:0000313" key="10">
    <source>
        <dbReference type="EMBL" id="GFH58639.1"/>
    </source>
</evidence>
<reference evidence="10 11" key="1">
    <citation type="journal article" date="2021" name="Sci. Rep.">
        <title>The genome of the diatom Chaetoceros tenuissimus carries an ancient integrated fragment of an extant virus.</title>
        <authorList>
            <person name="Hongo Y."/>
            <person name="Kimura K."/>
            <person name="Takaki Y."/>
            <person name="Yoshida Y."/>
            <person name="Baba S."/>
            <person name="Kobayashi G."/>
            <person name="Nagasaki K."/>
            <person name="Hano T."/>
            <person name="Tomaru Y."/>
        </authorList>
    </citation>
    <scope>NUCLEOTIDE SEQUENCE [LARGE SCALE GENOMIC DNA]</scope>
    <source>
        <strain evidence="10 11">NIES-3715</strain>
    </source>
</reference>
<evidence type="ECO:0000256" key="8">
    <source>
        <dbReference type="RuleBase" id="RU362121"/>
    </source>
</evidence>
<evidence type="ECO:0000256" key="3">
    <source>
        <dbReference type="ARBA" id="ARBA00022692"/>
    </source>
</evidence>
<keyword evidence="8" id="KW-1133">Transmembrane helix</keyword>
<keyword evidence="2 8" id="KW-0349">Heme</keyword>
<sequence>MLRYPGEMEYNNYETNIMSEKEITMEEVAKHNKADDCWLVIGNDKTGGPKVYDVTNYLDDHPGGAEVLLDVGGQDADEFFEDIGHSKDARDELEKHLVGTLKLDEAELKRRAEAAAKAAEKGAGGMNVMVILIAILAIVAAYYKTQM</sequence>
<dbReference type="PRINTS" id="PR00363">
    <property type="entry name" value="CYTOCHROMEB5"/>
</dbReference>
<evidence type="ECO:0000313" key="11">
    <source>
        <dbReference type="Proteomes" id="UP001054902"/>
    </source>
</evidence>
<dbReference type="InterPro" id="IPR001199">
    <property type="entry name" value="Cyt_B5-like_heme/steroid-bd"/>
</dbReference>
<evidence type="ECO:0000256" key="2">
    <source>
        <dbReference type="ARBA" id="ARBA00022617"/>
    </source>
</evidence>
<keyword evidence="11" id="KW-1185">Reference proteome</keyword>
<dbReference type="GO" id="GO:0016020">
    <property type="term" value="C:membrane"/>
    <property type="evidence" value="ECO:0007669"/>
    <property type="project" value="UniProtKB-SubCell"/>
</dbReference>
<comment type="subcellular location">
    <subcellularLocation>
        <location evidence="1">Membrane</location>
    </subcellularLocation>
</comment>
<dbReference type="InterPro" id="IPR050668">
    <property type="entry name" value="Cytochrome_b5"/>
</dbReference>
<dbReference type="Proteomes" id="UP001054902">
    <property type="component" value="Unassembled WGS sequence"/>
</dbReference>
<feature type="domain" description="Cytochrome b5 heme-binding" evidence="9">
    <location>
        <begin position="20"/>
        <end position="102"/>
    </location>
</feature>